<dbReference type="SUPFAM" id="SSF56801">
    <property type="entry name" value="Acetyl-CoA synthetase-like"/>
    <property type="match status" value="1"/>
</dbReference>
<dbReference type="AlphaFoldDB" id="A0A1I6E647"/>
<dbReference type="NCBIfam" id="NF004837">
    <property type="entry name" value="PRK06187.1"/>
    <property type="match status" value="1"/>
</dbReference>
<feature type="domain" description="AMP-binding enzyme C-terminal" evidence="4">
    <location>
        <begin position="451"/>
        <end position="525"/>
    </location>
</feature>
<dbReference type="Pfam" id="PF00501">
    <property type="entry name" value="AMP-binding"/>
    <property type="match status" value="1"/>
</dbReference>
<dbReference type="InterPro" id="IPR020845">
    <property type="entry name" value="AMP-binding_CS"/>
</dbReference>
<protein>
    <submittedName>
        <fullName evidence="5">Long-chain acyl-CoA synthetase</fullName>
    </submittedName>
</protein>
<evidence type="ECO:0000259" key="3">
    <source>
        <dbReference type="Pfam" id="PF00501"/>
    </source>
</evidence>
<name>A0A1I6E647_9FIRM</name>
<feature type="domain" description="AMP-dependent synthetase/ligase" evidence="3">
    <location>
        <begin position="31"/>
        <end position="400"/>
    </location>
</feature>
<dbReference type="GO" id="GO:0016877">
    <property type="term" value="F:ligase activity, forming carbon-sulfur bonds"/>
    <property type="evidence" value="ECO:0007669"/>
    <property type="project" value="UniProtKB-ARBA"/>
</dbReference>
<dbReference type="PANTHER" id="PTHR43767:SF12">
    <property type="entry name" value="AMP-DEPENDENT SYNTHETASE AND LIGASE"/>
    <property type="match status" value="1"/>
</dbReference>
<evidence type="ECO:0000256" key="2">
    <source>
        <dbReference type="ARBA" id="ARBA00022598"/>
    </source>
</evidence>
<keyword evidence="2" id="KW-0436">Ligase</keyword>
<evidence type="ECO:0000313" key="6">
    <source>
        <dbReference type="Proteomes" id="UP000199584"/>
    </source>
</evidence>
<keyword evidence="6" id="KW-1185">Reference proteome</keyword>
<accession>A0A1I6E647</accession>
<sequence length="544" mass="60753">MVDSNKVWFKSYDQNVRQHIDYPDLTMPQFLDRSAKNLPERDAVIFAGVKLSYPTLAAMVNKIAAALADLGIKKGDRVAIMSPNCPQYIVGFMATLKLGAIVVQVNPMYVERELEHVLNDSEAETIIAYDAFYPRIKNVQNVTQLKNVILFALGQPAGTADGSVLKAEELLMKYPPEFTQVPVNMDEDVAVFQYTGGTTGVSKGAMLIHRNITANALQVAEWFEQLEYGNEKVLCVLPFFHSYGMTTAMNLSIIYAATMIVTPRFEIKQCLETIKAYKPTLFPGVPTMYIAINNYPNVQEYGINTIKGCISGSAPLPVEVAETFERITEGLLVEGYGLSETSPVTHCNPMLGKRKAGSIGIPLPDTDCKIVDLETGERELPPGEVGELCIKGPQVMKGYWNMPEETAKTLRNGWIYTGDIAKMDEEGYFYIVDRKKDMIIAGGYNIYPRDIEEVLFEHPKVLEAVVAGVPDPYRGETVKAFVVLKEGQQATEEEIIEFCKANLAKYKVPRLVEFRSELPKTTVGKILRRILREEEVKKQQVTKS</sequence>
<dbReference type="CDD" id="cd05936">
    <property type="entry name" value="FC-FACS_FadD_like"/>
    <property type="match status" value="1"/>
</dbReference>
<dbReference type="PANTHER" id="PTHR43767">
    <property type="entry name" value="LONG-CHAIN-FATTY-ACID--COA LIGASE"/>
    <property type="match status" value="1"/>
</dbReference>
<organism evidence="5 6">
    <name type="scientific">Desulfoscipio geothermicus DSM 3669</name>
    <dbReference type="NCBI Taxonomy" id="1121426"/>
    <lineage>
        <taxon>Bacteria</taxon>
        <taxon>Bacillati</taxon>
        <taxon>Bacillota</taxon>
        <taxon>Clostridia</taxon>
        <taxon>Eubacteriales</taxon>
        <taxon>Desulfallaceae</taxon>
        <taxon>Desulfoscipio</taxon>
    </lineage>
</organism>
<evidence type="ECO:0000259" key="4">
    <source>
        <dbReference type="Pfam" id="PF13193"/>
    </source>
</evidence>
<gene>
    <name evidence="5" type="ORF">SAMN05660706_12654</name>
</gene>
<dbReference type="InterPro" id="IPR050237">
    <property type="entry name" value="ATP-dep_AMP-bd_enzyme"/>
</dbReference>
<reference evidence="6" key="1">
    <citation type="submission" date="2016-10" db="EMBL/GenBank/DDBJ databases">
        <authorList>
            <person name="Varghese N."/>
            <person name="Submissions S."/>
        </authorList>
    </citation>
    <scope>NUCLEOTIDE SEQUENCE [LARGE SCALE GENOMIC DNA]</scope>
    <source>
        <strain evidence="6">DSM 3669</strain>
    </source>
</reference>
<dbReference type="RefSeq" id="WP_245779790.1">
    <property type="nucleotide sequence ID" value="NZ_FOYM01000026.1"/>
</dbReference>
<dbReference type="FunFam" id="3.40.50.12780:FF:000003">
    <property type="entry name" value="Long-chain-fatty-acid--CoA ligase FadD"/>
    <property type="match status" value="1"/>
</dbReference>
<dbReference type="PROSITE" id="PS00455">
    <property type="entry name" value="AMP_BINDING"/>
    <property type="match status" value="1"/>
</dbReference>
<dbReference type="InterPro" id="IPR045851">
    <property type="entry name" value="AMP-bd_C_sf"/>
</dbReference>
<dbReference type="InterPro" id="IPR000873">
    <property type="entry name" value="AMP-dep_synth/lig_dom"/>
</dbReference>
<dbReference type="Gene3D" id="3.30.300.30">
    <property type="match status" value="1"/>
</dbReference>
<evidence type="ECO:0000313" key="5">
    <source>
        <dbReference type="EMBL" id="SFR13012.1"/>
    </source>
</evidence>
<dbReference type="FunFam" id="3.30.300.30:FF:000008">
    <property type="entry name" value="2,3-dihydroxybenzoate-AMP ligase"/>
    <property type="match status" value="1"/>
</dbReference>
<proteinExistence type="inferred from homology"/>
<dbReference type="Pfam" id="PF13193">
    <property type="entry name" value="AMP-binding_C"/>
    <property type="match status" value="1"/>
</dbReference>
<comment type="similarity">
    <text evidence="1">Belongs to the ATP-dependent AMP-binding enzyme family.</text>
</comment>
<dbReference type="Gene3D" id="3.40.50.980">
    <property type="match status" value="2"/>
</dbReference>
<dbReference type="EMBL" id="FOYM01000026">
    <property type="protein sequence ID" value="SFR13012.1"/>
    <property type="molecule type" value="Genomic_DNA"/>
</dbReference>
<dbReference type="Gene3D" id="2.30.38.10">
    <property type="entry name" value="Luciferase, Domain 3"/>
    <property type="match status" value="1"/>
</dbReference>
<dbReference type="STRING" id="39060.SAMN05660706_12654"/>
<evidence type="ECO:0000256" key="1">
    <source>
        <dbReference type="ARBA" id="ARBA00006432"/>
    </source>
</evidence>
<dbReference type="InterPro" id="IPR025110">
    <property type="entry name" value="AMP-bd_C"/>
</dbReference>
<dbReference type="Proteomes" id="UP000199584">
    <property type="component" value="Unassembled WGS sequence"/>
</dbReference>